<reference evidence="1 2" key="1">
    <citation type="submission" date="2019-05" db="EMBL/GenBank/DDBJ databases">
        <authorList>
            <consortium name="Science for Life Laboratories"/>
        </authorList>
    </citation>
    <scope>NUCLEOTIDE SEQUENCE [LARGE SCALE GENOMIC DNA]</scope>
    <source>
        <strain evidence="1">Soil9</strain>
    </source>
</reference>
<dbReference type="Proteomes" id="UP000464178">
    <property type="component" value="Chromosome"/>
</dbReference>
<evidence type="ECO:0000313" key="1">
    <source>
        <dbReference type="EMBL" id="VTR92393.1"/>
    </source>
</evidence>
<protein>
    <submittedName>
        <fullName evidence="1">Uncharacterized protein</fullName>
    </submittedName>
</protein>
<sequence length="414" mass="45020">MPKPNLGTRLAQELIACRTEGGDHYPIRLDHLAARLDPALEPAAVLKAVDSTAFKKQAVVTADKRIDARVALREDASLFAADPLTLEMAFRTKGETGTPPWSPSELAKTVPTSWRPAFSEILARQIASDELPAFAVQVKAGKGVKLHHKEQPPPPPPEVQDAERLVDMLRRRQPGVPLAELETAAELKPAAFKKAVKRPEFTAAVVQVKMTSKDVFVVPNGDAFGRFVTGTLLTHLLGKCKRPNAHAFPVNELVAHVSKADQSQITGLLNRPDLAAELPAGVGCVLLGGGKSGSQNAFFLLEHLRTAQPVARSVAALNQAPPPPPADFVATFDAAFARIDRERGSNNFVSLVDLRAALPAVPRETFDTCLRQLRRDRRYVLSSDERYDGITPEQQAAAIREEGEFLLHVSRGRP</sequence>
<name>A0A6P2CU09_9BACT</name>
<gene>
    <name evidence="1" type="ORF">SOIL9_53210</name>
</gene>
<proteinExistence type="predicted"/>
<dbReference type="AlphaFoldDB" id="A0A6P2CU09"/>
<accession>A0A6P2CU09</accession>
<evidence type="ECO:0000313" key="2">
    <source>
        <dbReference type="Proteomes" id="UP000464178"/>
    </source>
</evidence>
<keyword evidence="2" id="KW-1185">Reference proteome</keyword>
<dbReference type="KEGG" id="gms:SOIL9_53210"/>
<dbReference type="EMBL" id="LR593886">
    <property type="protein sequence ID" value="VTR92393.1"/>
    <property type="molecule type" value="Genomic_DNA"/>
</dbReference>
<dbReference type="RefSeq" id="WP_162667266.1">
    <property type="nucleotide sequence ID" value="NZ_LR593886.1"/>
</dbReference>
<organism evidence="1 2">
    <name type="scientific">Gemmata massiliana</name>
    <dbReference type="NCBI Taxonomy" id="1210884"/>
    <lineage>
        <taxon>Bacteria</taxon>
        <taxon>Pseudomonadati</taxon>
        <taxon>Planctomycetota</taxon>
        <taxon>Planctomycetia</taxon>
        <taxon>Gemmatales</taxon>
        <taxon>Gemmataceae</taxon>
        <taxon>Gemmata</taxon>
    </lineage>
</organism>